<dbReference type="InterPro" id="IPR008271">
    <property type="entry name" value="Ser/Thr_kinase_AS"/>
</dbReference>
<feature type="transmembrane region" description="Helical" evidence="8">
    <location>
        <begin position="418"/>
        <end position="442"/>
    </location>
</feature>
<gene>
    <name evidence="10" type="primary">pknB_19</name>
    <name evidence="10" type="ORF">TBK1r_65440</name>
</gene>
<reference evidence="10 11" key="1">
    <citation type="submission" date="2019-02" db="EMBL/GenBank/DDBJ databases">
        <title>Deep-cultivation of Planctomycetes and their phenomic and genomic characterization uncovers novel biology.</title>
        <authorList>
            <person name="Wiegand S."/>
            <person name="Jogler M."/>
            <person name="Boedeker C."/>
            <person name="Pinto D."/>
            <person name="Vollmers J."/>
            <person name="Rivas-Marin E."/>
            <person name="Kohn T."/>
            <person name="Peeters S.H."/>
            <person name="Heuer A."/>
            <person name="Rast P."/>
            <person name="Oberbeckmann S."/>
            <person name="Bunk B."/>
            <person name="Jeske O."/>
            <person name="Meyerdierks A."/>
            <person name="Storesund J.E."/>
            <person name="Kallscheuer N."/>
            <person name="Luecker S."/>
            <person name="Lage O.M."/>
            <person name="Pohl T."/>
            <person name="Merkel B.J."/>
            <person name="Hornburger P."/>
            <person name="Mueller R.-W."/>
            <person name="Bruemmer F."/>
            <person name="Labrenz M."/>
            <person name="Spormann A.M."/>
            <person name="Op den Camp H."/>
            <person name="Overmann J."/>
            <person name="Amann R."/>
            <person name="Jetten M.S.M."/>
            <person name="Mascher T."/>
            <person name="Medema M.H."/>
            <person name="Devos D.P."/>
            <person name="Kaster A.-K."/>
            <person name="Ovreas L."/>
            <person name="Rohde M."/>
            <person name="Galperin M.Y."/>
            <person name="Jogler C."/>
        </authorList>
    </citation>
    <scope>NUCLEOTIDE SEQUENCE [LARGE SCALE GENOMIC DNA]</scope>
    <source>
        <strain evidence="10 11">TBK1r</strain>
    </source>
</reference>
<evidence type="ECO:0000259" key="9">
    <source>
        <dbReference type="PROSITE" id="PS50011"/>
    </source>
</evidence>
<evidence type="ECO:0000256" key="5">
    <source>
        <dbReference type="PROSITE-ProRule" id="PRU00221"/>
    </source>
</evidence>
<keyword evidence="8" id="KW-1133">Transmembrane helix</keyword>
<dbReference type="Gene3D" id="2.130.10.10">
    <property type="entry name" value="YVTN repeat-like/Quinoprotein amine dehydrogenase"/>
    <property type="match status" value="3"/>
</dbReference>
<dbReference type="SMART" id="SM00220">
    <property type="entry name" value="S_TKc"/>
    <property type="match status" value="1"/>
</dbReference>
<dbReference type="PROSITE" id="PS50011">
    <property type="entry name" value="PROTEIN_KINASE_DOM"/>
    <property type="match status" value="1"/>
</dbReference>
<keyword evidence="8" id="KW-0472">Membrane</keyword>
<dbReference type="CDD" id="cd14014">
    <property type="entry name" value="STKc_PknB_like"/>
    <property type="match status" value="1"/>
</dbReference>
<accession>A0ABX5XZP7</accession>
<keyword evidence="10" id="KW-0418">Kinase</keyword>
<dbReference type="InterPro" id="IPR011009">
    <property type="entry name" value="Kinase-like_dom_sf"/>
</dbReference>
<sequence>MPQSNEHPTPEEWHQFLSGKLCSGRAKELEEHCNRCPACATFLEQQSDSVGSVSLVPWDDAGQTPGVQPGSTSRGEDSAIPDVVYCDPLPSFEAGTEFGHYRLESLIGEGGNGVVYRAVQQQPIRRTVAVKIAKQAASDANQPQRFLLEHQTLSELRHSGIPHVYDAGVTASGRAYFVMEYIDGQPLSDYLCDHHLPVPDCLVLMKLLCEAVQYAHRNGVIHRDLKPSNILLERDEASGMPVIDRPRVIDFGIAKNLTSDAPSLTNTNEMVGTLEYMSPEQLELNPHCDTRGDVYGLGLIFYELLAFRLPYSATELRQMPLAAAIRTVRDHDPLLPSQTLVQTSVSPTNREVNLRIRHLQGELDWITMKAIDRDPERRYQSAALFAEDIQRHLNGDLITAAPPSLRHKAGKWIRKHRGWFAASVSFVSLLLLSGTIIVWLLAATLEVNRELALRTYIGEVQIAEERLERGHTAEAIEILQRHRDDPALARLRGLESRLLWKKTHPDALLDQVKVFHDRIDDMAVSARNQVATLSRKYQTIKFYRADADKLHPIGTLDSAVLGKSDPRVRSHWEKHAGESDRRRVNAMTWGRNPQPLISCVAYTPDGNTLAIGTCSGMVLLWDVKRQTVTRVLDCQSDLVYRVAISEDQRWLATAGTAVRLFDLNKLTADDKPRLLLQAPQTSRVDFSSDGRYLVLADHERNLRIWRTQPETDELPQMPMTVRVAEHATIRDVRFSPDDAYVVYGMSNSTVVRRSWDGNRLGEPDQMTTTKNGVKSVRFASNGILASTCDGGLLQYLDLTDPERPQRAANLAGHSGPVGCLAYLTTHDRFLTGGYDGTLGLYHPRPPRQRFRPTTPITCLDVSSDGKCLVLGFRSGVIELRRTASAAIEKTLQESKASVSALFYSRDQNGVVAVCSDRRLRIWNVQTGQCDSIPLPAAPKGIVGDLPDGRFLVAFRDSTIGLFDASGRMIRRWRVNEKGFAGAAYYPEAKQIVTCENNWIRFWDLGGNPIRKIPVNQDVRAVVAHPTEDVLIGYGVIGCIVAINPATGATLREYRGHVGVVERVIVLQGGKRLLSIGSDFTSRFWDYESGLEVLMQDGESRHYRRYGTNERQDILVTVFSDDTVEIVNLESDGK</sequence>
<name>A0ABX5XZP7_9BACT</name>
<keyword evidence="8" id="KW-0812">Transmembrane</keyword>
<dbReference type="Pfam" id="PF00069">
    <property type="entry name" value="Pkinase"/>
    <property type="match status" value="1"/>
</dbReference>
<feature type="binding site" evidence="6">
    <location>
        <position position="131"/>
    </location>
    <ligand>
        <name>ATP</name>
        <dbReference type="ChEBI" id="CHEBI:30616"/>
    </ligand>
</feature>
<dbReference type="InterPro" id="IPR015943">
    <property type="entry name" value="WD40/YVTN_repeat-like_dom_sf"/>
</dbReference>
<keyword evidence="10" id="KW-0808">Transferase</keyword>
<evidence type="ECO:0000313" key="11">
    <source>
        <dbReference type="Proteomes" id="UP000318081"/>
    </source>
</evidence>
<feature type="repeat" description="WD" evidence="5">
    <location>
        <begin position="597"/>
        <end position="631"/>
    </location>
</feature>
<protein>
    <submittedName>
        <fullName evidence="10">Serine/threonine-protein kinase PknB</fullName>
        <ecNumber evidence="10">2.7.11.1</ecNumber>
    </submittedName>
</protein>
<evidence type="ECO:0000256" key="3">
    <source>
        <dbReference type="ARBA" id="ARBA00022741"/>
    </source>
</evidence>
<evidence type="ECO:0000256" key="7">
    <source>
        <dbReference type="SAM" id="MobiDB-lite"/>
    </source>
</evidence>
<keyword evidence="1 5" id="KW-0853">WD repeat</keyword>
<dbReference type="PANTHER" id="PTHR22847:SF637">
    <property type="entry name" value="WD REPEAT DOMAIN 5B"/>
    <property type="match status" value="1"/>
</dbReference>
<dbReference type="SUPFAM" id="SSF50978">
    <property type="entry name" value="WD40 repeat-like"/>
    <property type="match status" value="3"/>
</dbReference>
<dbReference type="PROSITE" id="PS00108">
    <property type="entry name" value="PROTEIN_KINASE_ST"/>
    <property type="match status" value="1"/>
</dbReference>
<dbReference type="Pfam" id="PF00400">
    <property type="entry name" value="WD40"/>
    <property type="match status" value="3"/>
</dbReference>
<evidence type="ECO:0000256" key="1">
    <source>
        <dbReference type="ARBA" id="ARBA00022574"/>
    </source>
</evidence>
<dbReference type="GO" id="GO:0004674">
    <property type="term" value="F:protein serine/threonine kinase activity"/>
    <property type="evidence" value="ECO:0007669"/>
    <property type="project" value="UniProtKB-EC"/>
</dbReference>
<dbReference type="EC" id="2.7.11.1" evidence="10"/>
<evidence type="ECO:0000256" key="4">
    <source>
        <dbReference type="ARBA" id="ARBA00022840"/>
    </source>
</evidence>
<dbReference type="InterPro" id="IPR001680">
    <property type="entry name" value="WD40_rpt"/>
</dbReference>
<dbReference type="InterPro" id="IPR017441">
    <property type="entry name" value="Protein_kinase_ATP_BS"/>
</dbReference>
<keyword evidence="3 6" id="KW-0547">Nucleotide-binding</keyword>
<keyword evidence="2" id="KW-0677">Repeat</keyword>
<dbReference type="PROSITE" id="PS00678">
    <property type="entry name" value="WD_REPEATS_1"/>
    <property type="match status" value="1"/>
</dbReference>
<dbReference type="InterPro" id="IPR036322">
    <property type="entry name" value="WD40_repeat_dom_sf"/>
</dbReference>
<evidence type="ECO:0000313" key="10">
    <source>
        <dbReference type="EMBL" id="QDV87513.1"/>
    </source>
</evidence>
<dbReference type="PANTHER" id="PTHR22847">
    <property type="entry name" value="WD40 REPEAT PROTEIN"/>
    <property type="match status" value="1"/>
</dbReference>
<keyword evidence="4 6" id="KW-0067">ATP-binding</keyword>
<dbReference type="RefSeq" id="WP_145219218.1">
    <property type="nucleotide sequence ID" value="NZ_CP036432.1"/>
</dbReference>
<dbReference type="Gene3D" id="3.30.200.20">
    <property type="entry name" value="Phosphorylase Kinase, domain 1"/>
    <property type="match status" value="1"/>
</dbReference>
<organism evidence="10 11">
    <name type="scientific">Stieleria magnilauensis</name>
    <dbReference type="NCBI Taxonomy" id="2527963"/>
    <lineage>
        <taxon>Bacteria</taxon>
        <taxon>Pseudomonadati</taxon>
        <taxon>Planctomycetota</taxon>
        <taxon>Planctomycetia</taxon>
        <taxon>Pirellulales</taxon>
        <taxon>Pirellulaceae</taxon>
        <taxon>Stieleria</taxon>
    </lineage>
</organism>
<dbReference type="Proteomes" id="UP000318081">
    <property type="component" value="Chromosome"/>
</dbReference>
<feature type="repeat" description="WD" evidence="5">
    <location>
        <begin position="891"/>
        <end position="932"/>
    </location>
</feature>
<evidence type="ECO:0000256" key="6">
    <source>
        <dbReference type="PROSITE-ProRule" id="PRU10141"/>
    </source>
</evidence>
<dbReference type="PROSITE" id="PS50082">
    <property type="entry name" value="WD_REPEATS_2"/>
    <property type="match status" value="4"/>
</dbReference>
<dbReference type="InterPro" id="IPR000719">
    <property type="entry name" value="Prot_kinase_dom"/>
</dbReference>
<dbReference type="InterPro" id="IPR019775">
    <property type="entry name" value="WD40_repeat_CS"/>
</dbReference>
<dbReference type="PROSITE" id="PS00107">
    <property type="entry name" value="PROTEIN_KINASE_ATP"/>
    <property type="match status" value="1"/>
</dbReference>
<dbReference type="EMBL" id="CP036432">
    <property type="protein sequence ID" value="QDV87513.1"/>
    <property type="molecule type" value="Genomic_DNA"/>
</dbReference>
<keyword evidence="11" id="KW-1185">Reference proteome</keyword>
<feature type="repeat" description="WD" evidence="5">
    <location>
        <begin position="810"/>
        <end position="841"/>
    </location>
</feature>
<feature type="repeat" description="WD" evidence="5">
    <location>
        <begin position="1053"/>
        <end position="1094"/>
    </location>
</feature>
<feature type="domain" description="Protein kinase" evidence="9">
    <location>
        <begin position="101"/>
        <end position="393"/>
    </location>
</feature>
<proteinExistence type="predicted"/>
<dbReference type="SUPFAM" id="SSF56112">
    <property type="entry name" value="Protein kinase-like (PK-like)"/>
    <property type="match status" value="1"/>
</dbReference>
<dbReference type="SMART" id="SM00320">
    <property type="entry name" value="WD40"/>
    <property type="match status" value="10"/>
</dbReference>
<dbReference type="Gene3D" id="1.10.510.10">
    <property type="entry name" value="Transferase(Phosphotransferase) domain 1"/>
    <property type="match status" value="1"/>
</dbReference>
<evidence type="ECO:0000256" key="8">
    <source>
        <dbReference type="SAM" id="Phobius"/>
    </source>
</evidence>
<evidence type="ECO:0000256" key="2">
    <source>
        <dbReference type="ARBA" id="ARBA00022737"/>
    </source>
</evidence>
<feature type="region of interest" description="Disordered" evidence="7">
    <location>
        <begin position="59"/>
        <end position="79"/>
    </location>
</feature>